<comment type="caution">
    <text evidence="2">The sequence shown here is derived from an EMBL/GenBank/DDBJ whole genome shotgun (WGS) entry which is preliminary data.</text>
</comment>
<dbReference type="EMBL" id="JADFFL010000002">
    <property type="protein sequence ID" value="MBE9661112.1"/>
    <property type="molecule type" value="Genomic_DNA"/>
</dbReference>
<dbReference type="GO" id="GO:0016209">
    <property type="term" value="F:antioxidant activity"/>
    <property type="evidence" value="ECO:0007669"/>
    <property type="project" value="InterPro"/>
</dbReference>
<gene>
    <name evidence="2" type="ORF">IRJ16_04390</name>
</gene>
<dbReference type="PROSITE" id="PS51352">
    <property type="entry name" value="THIOREDOXIN_2"/>
    <property type="match status" value="1"/>
</dbReference>
<accession>A0A929KUQ1</accession>
<protein>
    <submittedName>
        <fullName evidence="2">TlpA family protein disulfide reductase</fullName>
    </submittedName>
</protein>
<evidence type="ECO:0000259" key="1">
    <source>
        <dbReference type="PROSITE" id="PS51352"/>
    </source>
</evidence>
<dbReference type="PROSITE" id="PS51257">
    <property type="entry name" value="PROKAR_LIPOPROTEIN"/>
    <property type="match status" value="1"/>
</dbReference>
<name>A0A929KUQ1_9SPHI</name>
<proteinExistence type="predicted"/>
<feature type="domain" description="Thioredoxin" evidence="1">
    <location>
        <begin position="255"/>
        <end position="412"/>
    </location>
</feature>
<dbReference type="PANTHER" id="PTHR42852">
    <property type="entry name" value="THIOL:DISULFIDE INTERCHANGE PROTEIN DSBE"/>
    <property type="match status" value="1"/>
</dbReference>
<evidence type="ECO:0000313" key="3">
    <source>
        <dbReference type="Proteomes" id="UP000622475"/>
    </source>
</evidence>
<dbReference type="PANTHER" id="PTHR42852:SF13">
    <property type="entry name" value="PROTEIN DIPZ"/>
    <property type="match status" value="1"/>
</dbReference>
<keyword evidence="3" id="KW-1185">Reference proteome</keyword>
<dbReference type="SUPFAM" id="SSF52833">
    <property type="entry name" value="Thioredoxin-like"/>
    <property type="match status" value="1"/>
</dbReference>
<dbReference type="GO" id="GO:0016491">
    <property type="term" value="F:oxidoreductase activity"/>
    <property type="evidence" value="ECO:0007669"/>
    <property type="project" value="InterPro"/>
</dbReference>
<reference evidence="2" key="1">
    <citation type="submission" date="2020-10" db="EMBL/GenBank/DDBJ databases">
        <title>Mucilaginibacter mali sp. nov., isolated from rhizosphere soil of apple orchard.</title>
        <authorList>
            <person name="Lee J.-S."/>
            <person name="Kim H.S."/>
            <person name="Kim J.-S."/>
        </authorList>
    </citation>
    <scope>NUCLEOTIDE SEQUENCE</scope>
    <source>
        <strain evidence="2">KCTC 22746</strain>
    </source>
</reference>
<dbReference type="AlphaFoldDB" id="A0A929KUQ1"/>
<dbReference type="Gene3D" id="3.40.30.10">
    <property type="entry name" value="Glutaredoxin"/>
    <property type="match status" value="1"/>
</dbReference>
<dbReference type="InterPro" id="IPR050553">
    <property type="entry name" value="Thioredoxin_ResA/DsbE_sf"/>
</dbReference>
<dbReference type="Proteomes" id="UP000622475">
    <property type="component" value="Unassembled WGS sequence"/>
</dbReference>
<dbReference type="CDD" id="cd02966">
    <property type="entry name" value="TlpA_like_family"/>
    <property type="match status" value="1"/>
</dbReference>
<dbReference type="InterPro" id="IPR036249">
    <property type="entry name" value="Thioredoxin-like_sf"/>
</dbReference>
<organism evidence="2 3">
    <name type="scientific">Mucilaginibacter myungsuensis</name>
    <dbReference type="NCBI Taxonomy" id="649104"/>
    <lineage>
        <taxon>Bacteria</taxon>
        <taxon>Pseudomonadati</taxon>
        <taxon>Bacteroidota</taxon>
        <taxon>Sphingobacteriia</taxon>
        <taxon>Sphingobacteriales</taxon>
        <taxon>Sphingobacteriaceae</taxon>
        <taxon>Mucilaginibacter</taxon>
    </lineage>
</organism>
<dbReference type="InterPro" id="IPR013766">
    <property type="entry name" value="Thioredoxin_domain"/>
</dbReference>
<sequence length="421" mass="47355">MPCLIKNTNLVGYFIFMRNRLFLLLIGIITISACHTTPTELQTGIWRGVLTMKTGDELPFNFEVKGKGPKQQLTIFNGAEEFPVDDVRLVDDSVFIKMPLFDSEFKLKQADGKLVGKWVKHLAQKDSELDFVATPGQDWRFFEKPETAKANVGGRWSAVFTSDGVRDTTVGEFKQDGNKVTGTFLTTTGDYRFLEGTINGDKLYLSCFEGGHAFLFSADVKDSVTLVNGKFGTDTWEAVKKSDAKLPDAYSLTALKPGFKKLDFTFKDIDGKPVSLTDDRFKGKVVIVQFMGSWCPNCMDETAYLVNYYKKYQPKGVEIVGLAYERTTDFERSKKTLTQLKDRFDIPYPLLITGFTNDKKETAKSLPMLANFLAFPTTIIIDKKGDVRKIHTGFSGPGTGEHYVEFVNEFEKLTDDLLAEK</sequence>
<dbReference type="InterPro" id="IPR000866">
    <property type="entry name" value="AhpC/TSA"/>
</dbReference>
<dbReference type="Pfam" id="PF00578">
    <property type="entry name" value="AhpC-TSA"/>
    <property type="match status" value="1"/>
</dbReference>
<evidence type="ECO:0000313" key="2">
    <source>
        <dbReference type="EMBL" id="MBE9661112.1"/>
    </source>
</evidence>